<dbReference type="InterPro" id="IPR025660">
    <property type="entry name" value="Pept_his_AS"/>
</dbReference>
<dbReference type="Gene3D" id="3.90.70.10">
    <property type="entry name" value="Cysteine proteinases"/>
    <property type="match status" value="1"/>
</dbReference>
<dbReference type="Pfam" id="PF00112">
    <property type="entry name" value="Peptidase_C1"/>
    <property type="match status" value="1"/>
</dbReference>
<dbReference type="PROSITE" id="PS00639">
    <property type="entry name" value="THIOL_PROTEASE_HIS"/>
    <property type="match status" value="1"/>
</dbReference>
<dbReference type="InterPro" id="IPR038765">
    <property type="entry name" value="Papain-like_cys_pep_sf"/>
</dbReference>
<keyword evidence="6" id="KW-1015">Disulfide bond</keyword>
<sequence length="309" mass="34636">MAEHGRVYPDSTEKRRRFVIFKENLEFVEKFNNDGEKTYKLSVNEFSDMTNEEFLSHHTGYKTPTGSSLTRSPKQMPGLYFPRPHIDYPDSVDWREQGAVTDIKNQIPCNACWAFAAMAAVEGITFIKTGQLVSLSEQQLLDCDKSSNGCQEGDMEAAYTYIIENGGTATEEEYPYLNTSVRQKCDTQKEKKHATHISDFVFVPESNQRALHKAVSMQPVSVAISANGTEFKSYKRGVFSGPCDGPLNHAVTIIGYGTENGTGTNYWLIKNSWGETWGEKGYMRILRSTTSSMDDGLCGLAIQAYYPIV</sequence>
<dbReference type="CDD" id="cd02248">
    <property type="entry name" value="Peptidase_C1A"/>
    <property type="match status" value="1"/>
</dbReference>
<dbReference type="Pfam" id="PF08246">
    <property type="entry name" value="Inhibitor_I29"/>
    <property type="match status" value="1"/>
</dbReference>
<evidence type="ECO:0000256" key="6">
    <source>
        <dbReference type="ARBA" id="ARBA00023157"/>
    </source>
</evidence>
<dbReference type="InterPro" id="IPR000668">
    <property type="entry name" value="Peptidase_C1A_C"/>
</dbReference>
<keyword evidence="3" id="KW-0732">Signal</keyword>
<dbReference type="InterPro" id="IPR039417">
    <property type="entry name" value="Peptidase_C1A_papain-like"/>
</dbReference>
<dbReference type="EMBL" id="PDCK01000043">
    <property type="protein sequence ID" value="PRQ30354.1"/>
    <property type="molecule type" value="Genomic_DNA"/>
</dbReference>
<comment type="caution">
    <text evidence="10">The sequence shown here is derived from an EMBL/GenBank/DDBJ whole genome shotgun (WGS) entry which is preliminary data.</text>
</comment>
<keyword evidence="5" id="KW-0788">Thiol protease</keyword>
<dbReference type="InterPro" id="IPR025661">
    <property type="entry name" value="Pept_asp_AS"/>
</dbReference>
<dbReference type="OMA" id="EFLAMHT"/>
<evidence type="ECO:0000313" key="11">
    <source>
        <dbReference type="Proteomes" id="UP000238479"/>
    </source>
</evidence>
<evidence type="ECO:0000256" key="1">
    <source>
        <dbReference type="ARBA" id="ARBA00008455"/>
    </source>
</evidence>
<feature type="domain" description="Peptidase C1A papain C-terminal" evidence="8">
    <location>
        <begin position="88"/>
        <end position="308"/>
    </location>
</feature>
<comment type="similarity">
    <text evidence="1">Belongs to the peptidase C1 family.</text>
</comment>
<protein>
    <submittedName>
        <fullName evidence="10">Putative fruit bromelain</fullName>
        <ecNumber evidence="10">3.4.22.33</ecNumber>
    </submittedName>
</protein>
<dbReference type="SMART" id="SM00645">
    <property type="entry name" value="Pept_C1"/>
    <property type="match status" value="1"/>
</dbReference>
<dbReference type="InterPro" id="IPR013128">
    <property type="entry name" value="Peptidase_C1A"/>
</dbReference>
<evidence type="ECO:0000256" key="2">
    <source>
        <dbReference type="ARBA" id="ARBA00022670"/>
    </source>
</evidence>
<proteinExistence type="inferred from homology"/>
<reference evidence="10 11" key="1">
    <citation type="journal article" date="2018" name="Nat. Genet.">
        <title>The Rosa genome provides new insights in the design of modern roses.</title>
        <authorList>
            <person name="Bendahmane M."/>
        </authorList>
    </citation>
    <scope>NUCLEOTIDE SEQUENCE [LARGE SCALE GENOMIC DNA]</scope>
    <source>
        <strain evidence="11">cv. Old Blush</strain>
    </source>
</reference>
<dbReference type="Proteomes" id="UP000238479">
    <property type="component" value="Chromosome 5"/>
</dbReference>
<dbReference type="AlphaFoldDB" id="A0A2P6Q862"/>
<gene>
    <name evidence="10" type="ORF">RchiOBHm_Chr5g0023691</name>
</gene>
<keyword evidence="4 10" id="KW-0378">Hydrolase</keyword>
<evidence type="ECO:0000256" key="5">
    <source>
        <dbReference type="ARBA" id="ARBA00022807"/>
    </source>
</evidence>
<dbReference type="PANTHER" id="PTHR12411">
    <property type="entry name" value="CYSTEINE PROTEASE FAMILY C1-RELATED"/>
    <property type="match status" value="1"/>
</dbReference>
<name>A0A2P6Q862_ROSCH</name>
<evidence type="ECO:0000259" key="9">
    <source>
        <dbReference type="SMART" id="SM00848"/>
    </source>
</evidence>
<keyword evidence="7" id="KW-0325">Glycoprotein</keyword>
<dbReference type="STRING" id="74649.A0A2P6Q862"/>
<evidence type="ECO:0000256" key="4">
    <source>
        <dbReference type="ARBA" id="ARBA00022801"/>
    </source>
</evidence>
<dbReference type="GO" id="GO:0008234">
    <property type="term" value="F:cysteine-type peptidase activity"/>
    <property type="evidence" value="ECO:0007669"/>
    <property type="project" value="UniProtKB-KW"/>
</dbReference>
<organism evidence="10 11">
    <name type="scientific">Rosa chinensis</name>
    <name type="common">China rose</name>
    <dbReference type="NCBI Taxonomy" id="74649"/>
    <lineage>
        <taxon>Eukaryota</taxon>
        <taxon>Viridiplantae</taxon>
        <taxon>Streptophyta</taxon>
        <taxon>Embryophyta</taxon>
        <taxon>Tracheophyta</taxon>
        <taxon>Spermatophyta</taxon>
        <taxon>Magnoliopsida</taxon>
        <taxon>eudicotyledons</taxon>
        <taxon>Gunneridae</taxon>
        <taxon>Pentapetalae</taxon>
        <taxon>rosids</taxon>
        <taxon>fabids</taxon>
        <taxon>Rosales</taxon>
        <taxon>Rosaceae</taxon>
        <taxon>Rosoideae</taxon>
        <taxon>Rosoideae incertae sedis</taxon>
        <taxon>Rosa</taxon>
    </lineage>
</organism>
<evidence type="ECO:0000256" key="3">
    <source>
        <dbReference type="ARBA" id="ARBA00022729"/>
    </source>
</evidence>
<dbReference type="SMART" id="SM00848">
    <property type="entry name" value="Inhibitor_I29"/>
    <property type="match status" value="1"/>
</dbReference>
<evidence type="ECO:0000259" key="8">
    <source>
        <dbReference type="SMART" id="SM00645"/>
    </source>
</evidence>
<dbReference type="PROSITE" id="PS00640">
    <property type="entry name" value="THIOL_PROTEASE_ASN"/>
    <property type="match status" value="1"/>
</dbReference>
<feature type="domain" description="Cathepsin propeptide inhibitor" evidence="9">
    <location>
        <begin position="1"/>
        <end position="54"/>
    </location>
</feature>
<dbReference type="EC" id="3.4.22.33" evidence="10"/>
<keyword evidence="2" id="KW-0645">Protease</keyword>
<evidence type="ECO:0000256" key="7">
    <source>
        <dbReference type="ARBA" id="ARBA00023180"/>
    </source>
</evidence>
<dbReference type="InterPro" id="IPR013201">
    <property type="entry name" value="Prot_inhib_I29"/>
</dbReference>
<accession>A0A2P6Q862</accession>
<evidence type="ECO:0000313" key="10">
    <source>
        <dbReference type="EMBL" id="PRQ30354.1"/>
    </source>
</evidence>
<keyword evidence="11" id="KW-1185">Reference proteome</keyword>
<dbReference type="FunFam" id="3.90.70.10:FF:000067">
    <property type="entry name" value="Senescence-specific cysteine protease"/>
    <property type="match status" value="1"/>
</dbReference>
<dbReference type="SUPFAM" id="SSF54001">
    <property type="entry name" value="Cysteine proteinases"/>
    <property type="match status" value="1"/>
</dbReference>
<dbReference type="Gramene" id="PRQ30354">
    <property type="protein sequence ID" value="PRQ30354"/>
    <property type="gene ID" value="RchiOBHm_Chr5g0023691"/>
</dbReference>
<dbReference type="PRINTS" id="PR00705">
    <property type="entry name" value="PAPAIN"/>
</dbReference>
<dbReference type="GO" id="GO:0006508">
    <property type="term" value="P:proteolysis"/>
    <property type="evidence" value="ECO:0007669"/>
    <property type="project" value="UniProtKB-KW"/>
</dbReference>